<dbReference type="SUPFAM" id="SSF109854">
    <property type="entry name" value="DinB/YfiT-like putative metalloenzymes"/>
    <property type="match status" value="1"/>
</dbReference>
<dbReference type="Proteomes" id="UP001597383">
    <property type="component" value="Unassembled WGS sequence"/>
</dbReference>
<proteinExistence type="predicted"/>
<evidence type="ECO:0000313" key="3">
    <source>
        <dbReference type="Proteomes" id="UP001597383"/>
    </source>
</evidence>
<evidence type="ECO:0000259" key="1">
    <source>
        <dbReference type="Pfam" id="PF12867"/>
    </source>
</evidence>
<comment type="caution">
    <text evidence="2">The sequence shown here is derived from an EMBL/GenBank/DDBJ whole genome shotgun (WGS) entry which is preliminary data.</text>
</comment>
<sequence>MVHVNDILADQFLANANDPSFYLPFSKAVENILEEEAFWKPNEDCHSIAEITQHLLYWNETWQTRYENSDVQSVAPLADNEDSFIIPKDLSFEALKGRMLEVLLKWQTLLTEEQVESDVKGYPADAQWWELLGNVMTHNAYHIGQIIYVRKLQKSWYKR</sequence>
<feature type="domain" description="DinB-like" evidence="1">
    <location>
        <begin position="26"/>
        <end position="146"/>
    </location>
</feature>
<protein>
    <submittedName>
        <fullName evidence="2">DinB family protein</fullName>
    </submittedName>
</protein>
<keyword evidence="3" id="KW-1185">Reference proteome</keyword>
<dbReference type="RefSeq" id="WP_377558181.1">
    <property type="nucleotide sequence ID" value="NZ_JBHUHQ010000019.1"/>
</dbReference>
<organism evidence="2 3">
    <name type="scientific">Ornithinibacillus salinisoli</name>
    <dbReference type="NCBI Taxonomy" id="1848459"/>
    <lineage>
        <taxon>Bacteria</taxon>
        <taxon>Bacillati</taxon>
        <taxon>Bacillota</taxon>
        <taxon>Bacilli</taxon>
        <taxon>Bacillales</taxon>
        <taxon>Bacillaceae</taxon>
        <taxon>Ornithinibacillus</taxon>
    </lineage>
</organism>
<accession>A0ABW4W1M3</accession>
<dbReference type="InterPro" id="IPR034660">
    <property type="entry name" value="DinB/YfiT-like"/>
</dbReference>
<reference evidence="3" key="1">
    <citation type="journal article" date="2019" name="Int. J. Syst. Evol. Microbiol.">
        <title>The Global Catalogue of Microorganisms (GCM) 10K type strain sequencing project: providing services to taxonomists for standard genome sequencing and annotation.</title>
        <authorList>
            <consortium name="The Broad Institute Genomics Platform"/>
            <consortium name="The Broad Institute Genome Sequencing Center for Infectious Disease"/>
            <person name="Wu L."/>
            <person name="Ma J."/>
        </authorList>
    </citation>
    <scope>NUCLEOTIDE SEQUENCE [LARGE SCALE GENOMIC DNA]</scope>
    <source>
        <strain evidence="3">R28</strain>
    </source>
</reference>
<name>A0ABW4W1M3_9BACI</name>
<dbReference type="InterPro" id="IPR024775">
    <property type="entry name" value="DinB-like"/>
</dbReference>
<dbReference type="Gene3D" id="1.20.120.450">
    <property type="entry name" value="dinb family like domain"/>
    <property type="match status" value="1"/>
</dbReference>
<dbReference type="Pfam" id="PF12867">
    <property type="entry name" value="DinB_2"/>
    <property type="match status" value="1"/>
</dbReference>
<evidence type="ECO:0000313" key="2">
    <source>
        <dbReference type="EMBL" id="MFD2045543.1"/>
    </source>
</evidence>
<dbReference type="EMBL" id="JBHUHQ010000019">
    <property type="protein sequence ID" value="MFD2045543.1"/>
    <property type="molecule type" value="Genomic_DNA"/>
</dbReference>
<gene>
    <name evidence="2" type="ORF">ACFSJF_14790</name>
</gene>